<organism evidence="2 3">
    <name type="scientific">Candidatus Taylorbacteria bacterium RIFCSPHIGHO2_02_FULL_45_35</name>
    <dbReference type="NCBI Taxonomy" id="1802311"/>
    <lineage>
        <taxon>Bacteria</taxon>
        <taxon>Candidatus Tayloriibacteriota</taxon>
    </lineage>
</organism>
<dbReference type="InterPro" id="IPR018911">
    <property type="entry name" value="Gmad2_Ig-like_dom"/>
</dbReference>
<dbReference type="Proteomes" id="UP000177943">
    <property type="component" value="Unassembled WGS sequence"/>
</dbReference>
<reference evidence="2 3" key="1">
    <citation type="journal article" date="2016" name="Nat. Commun.">
        <title>Thousands of microbial genomes shed light on interconnected biogeochemical processes in an aquifer system.</title>
        <authorList>
            <person name="Anantharaman K."/>
            <person name="Brown C.T."/>
            <person name="Hug L.A."/>
            <person name="Sharon I."/>
            <person name="Castelle C.J."/>
            <person name="Probst A.J."/>
            <person name="Thomas B.C."/>
            <person name="Singh A."/>
            <person name="Wilkins M.J."/>
            <person name="Karaoz U."/>
            <person name="Brodie E.L."/>
            <person name="Williams K.H."/>
            <person name="Hubbard S.S."/>
            <person name="Banfield J.F."/>
        </authorList>
    </citation>
    <scope>NUCLEOTIDE SEQUENCE [LARGE SCALE GENOMIC DNA]</scope>
</reference>
<dbReference type="EMBL" id="MHRP01000020">
    <property type="protein sequence ID" value="OHA27195.1"/>
    <property type="molecule type" value="Genomic_DNA"/>
</dbReference>
<comment type="caution">
    <text evidence="2">The sequence shown here is derived from an EMBL/GenBank/DDBJ whole genome shotgun (WGS) entry which is preliminary data.</text>
</comment>
<accession>A0A1G2MTL0</accession>
<proteinExistence type="predicted"/>
<dbReference type="Pfam" id="PF10648">
    <property type="entry name" value="Gmad2"/>
    <property type="match status" value="1"/>
</dbReference>
<name>A0A1G2MTL0_9BACT</name>
<protein>
    <recommendedName>
        <fullName evidence="1">Bacterial spore germination immunoglobulin-like domain-containing protein</fullName>
    </recommendedName>
</protein>
<gene>
    <name evidence="2" type="ORF">A3D56_01935</name>
</gene>
<dbReference type="AlphaFoldDB" id="A0A1G2MTL0"/>
<feature type="domain" description="Bacterial spore germination immunoglobulin-like" evidence="1">
    <location>
        <begin position="85"/>
        <end position="171"/>
    </location>
</feature>
<evidence type="ECO:0000259" key="1">
    <source>
        <dbReference type="Pfam" id="PF10648"/>
    </source>
</evidence>
<evidence type="ECO:0000313" key="3">
    <source>
        <dbReference type="Proteomes" id="UP000177943"/>
    </source>
</evidence>
<evidence type="ECO:0000313" key="2">
    <source>
        <dbReference type="EMBL" id="OHA27195.1"/>
    </source>
</evidence>
<sequence length="299" mass="32041">MSSNAKVLSILLWIVALLFVGYGILKYGCNSDSCRIFTFQKIATADSFERCAELGFPVMESYPRQCKAGDKTFTENVGGVSNDMIRVTSPLANAVVNSPLVVKGEARGNWYFEASFPVRLYDANGKELVVLPAQAKGDWMTTEFVPFEVILAFGTPTTETGLLVLQKDNPSGLPEHDASVSIPVRFSAVSIGKNSGTLQGSITLGPICPVERMDQPCLPTPEMYAARKVSIYLSDKKTLVTTVIPDAKGKFSAILPAGDYWVAMETSSGVGSVQGLPALIHIGRGTTSSISVSVDTGIR</sequence>